<gene>
    <name evidence="8" type="ORF">KOF26_10290</name>
</gene>
<sequence>MISFFRKALSSWLVLGLLGLIMIAFIITGVSNRGLGEGEVRAGGTTIATIGRQKVGSLELQQRVQAAFRRAQQDQNGLTMAQFINGGGFEQVVETMLAGTAVEQFGRKQGLTASRRMVDGEIASIPGFRGLTGQFDENAMRAVLREQGITEQQLRQDVASDGVRRQLLVPINAASHVPGSLVLPYASLLLEERQGWVGIVPAAAMAGGDAPSQQEIDAWYRAHQAAYTVPERRVMRYAVVGTEQVAEQARPTEAELAAAYKAAAASYAPAEKRDITQIVADSEAKAQAFAAAIKAGTPFEKAAAAARLTPSRVAAKTKAELTDLASPDVANAVFGAAKGGVTAPARSAFGWHVARVDAIAQIAGRTLDQVRGELTAKLAAEKTRTLITEAAQKIDDGIEKGANFDELLRAQKLVAVTTPALTANGDAPDQPDYQVPADVRPLLPRAFDMTADDDPVVATIVPSERFAVLAVTSVVPAAARPLAQVRDKVVADIIADRGQKRARAVAEAIAAKAGGGQTLAAAFAAAPVKLGVPLRAGGRRADLTQQGKPVPPPLQLLFSLAPGQARVLAAPGNQGWFVVKLDSIKPGDARSMPSLVEATRGQFSRVVGDEYVSQFANAARAALGMKVDTAAIARLKGELAGGAAQP</sequence>
<keyword evidence="6" id="KW-0812">Transmembrane</keyword>
<comment type="caution">
    <text evidence="8">The sequence shown here is derived from an EMBL/GenBank/DDBJ whole genome shotgun (WGS) entry which is preliminary data.</text>
</comment>
<keyword evidence="2" id="KW-1003">Cell membrane</keyword>
<protein>
    <submittedName>
        <fullName evidence="8">SurA N-terminal domain-containing protein</fullName>
    </submittedName>
</protein>
<keyword evidence="5" id="KW-0413">Isomerase</keyword>
<evidence type="ECO:0000256" key="5">
    <source>
        <dbReference type="PROSITE-ProRule" id="PRU00278"/>
    </source>
</evidence>
<evidence type="ECO:0000259" key="7">
    <source>
        <dbReference type="PROSITE" id="PS50198"/>
    </source>
</evidence>
<name>A0ABS6BIX5_9SPHN</name>
<evidence type="ECO:0000256" key="1">
    <source>
        <dbReference type="ARBA" id="ARBA00004236"/>
    </source>
</evidence>
<dbReference type="PANTHER" id="PTHR47529">
    <property type="entry name" value="PEPTIDYL-PROLYL CIS-TRANS ISOMERASE D"/>
    <property type="match status" value="1"/>
</dbReference>
<evidence type="ECO:0000256" key="3">
    <source>
        <dbReference type="ARBA" id="ARBA00023136"/>
    </source>
</evidence>
<evidence type="ECO:0000256" key="2">
    <source>
        <dbReference type="ARBA" id="ARBA00022475"/>
    </source>
</evidence>
<evidence type="ECO:0000313" key="9">
    <source>
        <dbReference type="Proteomes" id="UP000776276"/>
    </source>
</evidence>
<organism evidence="8 9">
    <name type="scientific">Sphingomonas quercus</name>
    <dbReference type="NCBI Taxonomy" id="2842451"/>
    <lineage>
        <taxon>Bacteria</taxon>
        <taxon>Pseudomonadati</taxon>
        <taxon>Pseudomonadota</taxon>
        <taxon>Alphaproteobacteria</taxon>
        <taxon>Sphingomonadales</taxon>
        <taxon>Sphingomonadaceae</taxon>
        <taxon>Sphingomonas</taxon>
    </lineage>
</organism>
<accession>A0ABS6BIX5</accession>
<dbReference type="PROSITE" id="PS50198">
    <property type="entry name" value="PPIC_PPIASE_2"/>
    <property type="match status" value="1"/>
</dbReference>
<dbReference type="InterPro" id="IPR000297">
    <property type="entry name" value="PPIase_PpiC"/>
</dbReference>
<keyword evidence="4" id="KW-0143">Chaperone</keyword>
<feature type="transmembrane region" description="Helical" evidence="6">
    <location>
        <begin position="12"/>
        <end position="31"/>
    </location>
</feature>
<feature type="domain" description="PpiC" evidence="7">
    <location>
        <begin position="230"/>
        <end position="358"/>
    </location>
</feature>
<reference evidence="8 9" key="1">
    <citation type="submission" date="2021-06" db="EMBL/GenBank/DDBJ databases">
        <title>Sphingomonas sp. XMGL2, whole genome shotgun sequencing project.</title>
        <authorList>
            <person name="Zhao G."/>
            <person name="Shen L."/>
        </authorList>
    </citation>
    <scope>NUCLEOTIDE SEQUENCE [LARGE SCALE GENOMIC DNA]</scope>
    <source>
        <strain evidence="8 9">XMGL2</strain>
    </source>
</reference>
<dbReference type="EMBL" id="JAHKRT010000005">
    <property type="protein sequence ID" value="MBU3078257.1"/>
    <property type="molecule type" value="Genomic_DNA"/>
</dbReference>
<dbReference type="RefSeq" id="WP_216324204.1">
    <property type="nucleotide sequence ID" value="NZ_JAHKRT010000005.1"/>
</dbReference>
<keyword evidence="9" id="KW-1185">Reference proteome</keyword>
<dbReference type="Pfam" id="PF13624">
    <property type="entry name" value="SurA_N_3"/>
    <property type="match status" value="1"/>
</dbReference>
<keyword evidence="3 6" id="KW-0472">Membrane</keyword>
<evidence type="ECO:0000256" key="4">
    <source>
        <dbReference type="ARBA" id="ARBA00023186"/>
    </source>
</evidence>
<dbReference type="Pfam" id="PF13145">
    <property type="entry name" value="Rotamase_2"/>
    <property type="match status" value="1"/>
</dbReference>
<comment type="subcellular location">
    <subcellularLocation>
        <location evidence="1">Cell membrane</location>
    </subcellularLocation>
</comment>
<keyword evidence="6" id="KW-1133">Transmembrane helix</keyword>
<dbReference type="InterPro" id="IPR052029">
    <property type="entry name" value="PpiD_chaperone"/>
</dbReference>
<evidence type="ECO:0000313" key="8">
    <source>
        <dbReference type="EMBL" id="MBU3078257.1"/>
    </source>
</evidence>
<dbReference type="Proteomes" id="UP000776276">
    <property type="component" value="Unassembled WGS sequence"/>
</dbReference>
<evidence type="ECO:0000256" key="6">
    <source>
        <dbReference type="SAM" id="Phobius"/>
    </source>
</evidence>
<keyword evidence="5" id="KW-0697">Rotamase</keyword>
<dbReference type="PANTHER" id="PTHR47529:SF1">
    <property type="entry name" value="PERIPLASMIC CHAPERONE PPID"/>
    <property type="match status" value="1"/>
</dbReference>
<proteinExistence type="predicted"/>